<evidence type="ECO:0000313" key="7">
    <source>
        <dbReference type="Proteomes" id="UP000183315"/>
    </source>
</evidence>
<dbReference type="SMART" id="SM00382">
    <property type="entry name" value="AAA"/>
    <property type="match status" value="1"/>
</dbReference>
<evidence type="ECO:0000256" key="4">
    <source>
        <dbReference type="ARBA" id="ARBA00022840"/>
    </source>
</evidence>
<dbReference type="Proteomes" id="UP000183315">
    <property type="component" value="Unassembled WGS sequence"/>
</dbReference>
<dbReference type="Pfam" id="PF00005">
    <property type="entry name" value="ABC_tran"/>
    <property type="match status" value="1"/>
</dbReference>
<dbReference type="AlphaFoldDB" id="A0A1H7A8G9"/>
<dbReference type="Gene3D" id="3.40.50.300">
    <property type="entry name" value="P-loop containing nucleotide triphosphate hydrolases"/>
    <property type="match status" value="1"/>
</dbReference>
<sequence length="298" mass="31788">MTHPSLAVQDLTHDFGDRRALDGVSFEVRPGRLTGFVGANGAGKTTTMRAIVGVLAPDAGKVTFGGEPMTLGARRRIGYMPEERGLYPKMKVAEQLVYLGRVLGVPRATAQARAASLLETLGLSDRADDLLHTLSLGNQQRVQVAAALIHEPDLLILDEPFSGLDPIAMDTMAAHLRGRADAGVPVLFSSHQLDMVERLCDDLVLIHEGRVVAAGDARALREERAGRRFRVAVDGSPGWAPDLPGMTLVEAGRQGTLVDLDDAADPQALLAAAQAVGPVTHYSRVLPSLSDLFAEVVR</sequence>
<evidence type="ECO:0000256" key="2">
    <source>
        <dbReference type="ARBA" id="ARBA00022448"/>
    </source>
</evidence>
<dbReference type="InterPro" id="IPR003439">
    <property type="entry name" value="ABC_transporter-like_ATP-bd"/>
</dbReference>
<dbReference type="RefSeq" id="WP_042215696.1">
    <property type="nucleotide sequence ID" value="NZ_BBLU01000014.1"/>
</dbReference>
<dbReference type="PANTHER" id="PTHR43335:SF4">
    <property type="entry name" value="ABC TRANSPORTER, ATP-BINDING PROTEIN"/>
    <property type="match status" value="1"/>
</dbReference>
<dbReference type="Pfam" id="PF13732">
    <property type="entry name" value="DrrA1-3_C"/>
    <property type="match status" value="1"/>
</dbReference>
<proteinExistence type="inferred from homology"/>
<comment type="similarity">
    <text evidence="1">Belongs to the ABC transporter superfamily.</text>
</comment>
<keyword evidence="4 6" id="KW-0067">ATP-binding</keyword>
<evidence type="ECO:0000259" key="5">
    <source>
        <dbReference type="PROSITE" id="PS50893"/>
    </source>
</evidence>
<reference evidence="7" key="1">
    <citation type="submission" date="2016-10" db="EMBL/GenBank/DDBJ databases">
        <authorList>
            <person name="Varghese N."/>
        </authorList>
    </citation>
    <scope>NUCLEOTIDE SEQUENCE [LARGE SCALE GENOMIC DNA]</scope>
    <source>
        <strain evidence="7">DSM 24868</strain>
    </source>
</reference>
<protein>
    <submittedName>
        <fullName evidence="6">ABC-2 type transport system ATP-binding protein</fullName>
    </submittedName>
</protein>
<feature type="domain" description="ABC transporter" evidence="5">
    <location>
        <begin position="6"/>
        <end position="233"/>
    </location>
</feature>
<dbReference type="GO" id="GO:0005524">
    <property type="term" value="F:ATP binding"/>
    <property type="evidence" value="ECO:0007669"/>
    <property type="project" value="UniProtKB-KW"/>
</dbReference>
<dbReference type="EMBL" id="FNZI01000006">
    <property type="protein sequence ID" value="SEJ61226.1"/>
    <property type="molecule type" value="Genomic_DNA"/>
</dbReference>
<keyword evidence="7" id="KW-1185">Reference proteome</keyword>
<gene>
    <name evidence="6" type="ORF">SAMN05421637_2394</name>
</gene>
<dbReference type="InterPro" id="IPR017871">
    <property type="entry name" value="ABC_transporter-like_CS"/>
</dbReference>
<dbReference type="STRING" id="1043493.SAMN05421637_2394"/>
<dbReference type="InterPro" id="IPR003593">
    <property type="entry name" value="AAA+_ATPase"/>
</dbReference>
<name>A0A1H7A8G9_9MICO</name>
<evidence type="ECO:0000256" key="1">
    <source>
        <dbReference type="ARBA" id="ARBA00005417"/>
    </source>
</evidence>
<dbReference type="eggNOG" id="COG4152">
    <property type="taxonomic scope" value="Bacteria"/>
</dbReference>
<keyword evidence="2" id="KW-0813">Transport</keyword>
<dbReference type="GO" id="GO:0016887">
    <property type="term" value="F:ATP hydrolysis activity"/>
    <property type="evidence" value="ECO:0007669"/>
    <property type="project" value="InterPro"/>
</dbReference>
<evidence type="ECO:0000313" key="6">
    <source>
        <dbReference type="EMBL" id="SEJ61226.1"/>
    </source>
</evidence>
<accession>A0A1H7A8G9</accession>
<dbReference type="PANTHER" id="PTHR43335">
    <property type="entry name" value="ABC TRANSPORTER, ATP-BINDING PROTEIN"/>
    <property type="match status" value="1"/>
</dbReference>
<keyword evidence="3" id="KW-0547">Nucleotide-binding</keyword>
<evidence type="ECO:0000256" key="3">
    <source>
        <dbReference type="ARBA" id="ARBA00022741"/>
    </source>
</evidence>
<dbReference type="SUPFAM" id="SSF52540">
    <property type="entry name" value="P-loop containing nucleoside triphosphate hydrolases"/>
    <property type="match status" value="1"/>
</dbReference>
<organism evidence="6 7">
    <name type="scientific">Demequina mangrovi</name>
    <dbReference type="NCBI Taxonomy" id="1043493"/>
    <lineage>
        <taxon>Bacteria</taxon>
        <taxon>Bacillati</taxon>
        <taxon>Actinomycetota</taxon>
        <taxon>Actinomycetes</taxon>
        <taxon>Micrococcales</taxon>
        <taxon>Demequinaceae</taxon>
        <taxon>Demequina</taxon>
    </lineage>
</organism>
<dbReference type="PROSITE" id="PS00211">
    <property type="entry name" value="ABC_TRANSPORTER_1"/>
    <property type="match status" value="1"/>
</dbReference>
<dbReference type="PROSITE" id="PS50893">
    <property type="entry name" value="ABC_TRANSPORTER_2"/>
    <property type="match status" value="1"/>
</dbReference>
<dbReference type="InterPro" id="IPR027417">
    <property type="entry name" value="P-loop_NTPase"/>
</dbReference>
<dbReference type="InterPro" id="IPR025302">
    <property type="entry name" value="DrrA1/2-like_C"/>
</dbReference>